<reference evidence="2" key="1">
    <citation type="journal article" date="2019" name="Int. J. Syst. Evol. Microbiol.">
        <title>The Global Catalogue of Microorganisms (GCM) 10K type strain sequencing project: providing services to taxonomists for standard genome sequencing and annotation.</title>
        <authorList>
            <consortium name="The Broad Institute Genomics Platform"/>
            <consortium name="The Broad Institute Genome Sequencing Center for Infectious Disease"/>
            <person name="Wu L."/>
            <person name="Ma J."/>
        </authorList>
    </citation>
    <scope>NUCLEOTIDE SEQUENCE [LARGE SCALE GENOMIC DNA]</scope>
    <source>
        <strain evidence="2">JCM 18287</strain>
    </source>
</reference>
<evidence type="ECO:0000313" key="2">
    <source>
        <dbReference type="Proteomes" id="UP001501692"/>
    </source>
</evidence>
<comment type="caution">
    <text evidence="1">The sequence shown here is derived from an EMBL/GenBank/DDBJ whole genome shotgun (WGS) entry which is preliminary data.</text>
</comment>
<accession>A0ABP9HQU7</accession>
<evidence type="ECO:0000313" key="1">
    <source>
        <dbReference type="EMBL" id="GAA4976228.1"/>
    </source>
</evidence>
<name>A0ABP9HQU7_9FLAO</name>
<dbReference type="EMBL" id="BAABJK010000009">
    <property type="protein sequence ID" value="GAA4976228.1"/>
    <property type="molecule type" value="Genomic_DNA"/>
</dbReference>
<protein>
    <submittedName>
        <fullName evidence="1">Uncharacterized protein</fullName>
    </submittedName>
</protein>
<keyword evidence="2" id="KW-1185">Reference proteome</keyword>
<dbReference type="Proteomes" id="UP001501692">
    <property type="component" value="Unassembled WGS sequence"/>
</dbReference>
<organism evidence="1 2">
    <name type="scientific">Algibacter aquimarinus</name>
    <dbReference type="NCBI Taxonomy" id="1136748"/>
    <lineage>
        <taxon>Bacteria</taxon>
        <taxon>Pseudomonadati</taxon>
        <taxon>Bacteroidota</taxon>
        <taxon>Flavobacteriia</taxon>
        <taxon>Flavobacteriales</taxon>
        <taxon>Flavobacteriaceae</taxon>
        <taxon>Algibacter</taxon>
    </lineage>
</organism>
<proteinExistence type="predicted"/>
<gene>
    <name evidence="1" type="ORF">GCM10023315_28840</name>
</gene>
<sequence length="143" mass="16961">MDVEPKFETAKILDSNKIEEMVINLNGNNKEIIITKRASKRNPTVIQETLKMLSQELDSDNYFSINKLQELWFAELNTFFVVANYEKIIEIDGDLFIVHDKEVKNGLWVDLNEEYWTTENTTNYEFVYELKIWGSEWTNKLLK</sequence>